<keyword evidence="1" id="KW-0812">Transmembrane</keyword>
<keyword evidence="1" id="KW-0472">Membrane</keyword>
<dbReference type="EMBL" id="CP136600">
    <property type="protein sequence ID" value="WOH38270.1"/>
    <property type="molecule type" value="Genomic_DNA"/>
</dbReference>
<evidence type="ECO:0000313" key="2">
    <source>
        <dbReference type="EMBL" id="WOH38270.1"/>
    </source>
</evidence>
<dbReference type="RefSeq" id="WP_348397042.1">
    <property type="nucleotide sequence ID" value="NZ_CP136600.1"/>
</dbReference>
<organism evidence="2 3">
    <name type="scientific">Thalassotalea fonticola</name>
    <dbReference type="NCBI Taxonomy" id="3065649"/>
    <lineage>
        <taxon>Bacteria</taxon>
        <taxon>Pseudomonadati</taxon>
        <taxon>Pseudomonadota</taxon>
        <taxon>Gammaproteobacteria</taxon>
        <taxon>Alteromonadales</taxon>
        <taxon>Colwelliaceae</taxon>
        <taxon>Thalassotalea</taxon>
    </lineage>
</organism>
<name>A0ABZ0GRI0_9GAMM</name>
<keyword evidence="3" id="KW-1185">Reference proteome</keyword>
<evidence type="ECO:0000256" key="1">
    <source>
        <dbReference type="SAM" id="Phobius"/>
    </source>
</evidence>
<dbReference type="Proteomes" id="UP001301442">
    <property type="component" value="Chromosome"/>
</dbReference>
<accession>A0ABZ0GRI0</accession>
<feature type="transmembrane region" description="Helical" evidence="1">
    <location>
        <begin position="70"/>
        <end position="99"/>
    </location>
</feature>
<protein>
    <submittedName>
        <fullName evidence="2">Uncharacterized protein</fullName>
    </submittedName>
</protein>
<evidence type="ECO:0000313" key="3">
    <source>
        <dbReference type="Proteomes" id="UP001301442"/>
    </source>
</evidence>
<reference evidence="2 3" key="1">
    <citation type="submission" date="2023-09" db="EMBL/GenBank/DDBJ databases">
        <authorList>
            <person name="Qi X."/>
        </authorList>
    </citation>
    <scope>NUCLEOTIDE SEQUENCE [LARGE SCALE GENOMIC DNA]</scope>
    <source>
        <strain evidence="2 3">S1-1</strain>
    </source>
</reference>
<gene>
    <name evidence="2" type="ORF">RI844_03265</name>
</gene>
<keyword evidence="1" id="KW-1133">Transmembrane helix</keyword>
<proteinExistence type="predicted"/>
<sequence length="137" mass="15841">MFDLSLTQTFEVAITKPISVNTSRQHQALIRGFDMNVLTKDEKSDTSRMRFDIDQQVIFARIRTLMKITITLLIVIGFLNTTMSSSDIFFTLASMLWLWQQPLEKMELSIFNRVLNLVNQGKKNKCSDLMDNLQSKS</sequence>